<dbReference type="Pfam" id="PF05742">
    <property type="entry name" value="TANGO2"/>
    <property type="match status" value="1"/>
</dbReference>
<keyword evidence="3" id="KW-1185">Reference proteome</keyword>
<dbReference type="PANTHER" id="PTHR17985:SF8">
    <property type="entry name" value="TRANSPORT AND GOLGI ORGANIZATION PROTEIN 2 HOMOLOG"/>
    <property type="match status" value="1"/>
</dbReference>
<dbReference type="Proteomes" id="UP000619293">
    <property type="component" value="Unassembled WGS sequence"/>
</dbReference>
<dbReference type="AlphaFoldDB" id="A0A8J3NT99"/>
<accession>A0A8J3NT99</accession>
<feature type="compositionally biased region" description="Basic and acidic residues" evidence="1">
    <location>
        <begin position="1"/>
        <end position="16"/>
    </location>
</feature>
<gene>
    <name evidence="2" type="ORF">Cch02nite_52110</name>
</gene>
<evidence type="ECO:0000256" key="1">
    <source>
        <dbReference type="SAM" id="MobiDB-lite"/>
    </source>
</evidence>
<organism evidence="2 3">
    <name type="scientific">Catellatospora chokoriensis</name>
    <dbReference type="NCBI Taxonomy" id="310353"/>
    <lineage>
        <taxon>Bacteria</taxon>
        <taxon>Bacillati</taxon>
        <taxon>Actinomycetota</taxon>
        <taxon>Actinomycetes</taxon>
        <taxon>Micromonosporales</taxon>
        <taxon>Micromonosporaceae</taxon>
        <taxon>Catellatospora</taxon>
    </lineage>
</organism>
<name>A0A8J3NT99_9ACTN</name>
<sequence length="277" mass="29231">MDADRSRHLPEVRGDLPELGLDGGDAAGAQGQAHRHIVPIMCTVAVSFEPSSPVPLLVLAVRDELLVRPWEPPAEHWPRHPGVLGGIDLVAGGTWLAVDPAARRAGFVLNGRGRLAPEHGRRSRGDLPLLAAAGLPVPDDLGAFDPFYLIAADLGGAVMVGWDGETRTETALPQGYTVIVNSGDDPAEPRAAHLLAALRAVPRPHPAAGWGAWPALAAGEGIDREDPRALILRHTFGDDLRYGSSSVTLLAIGPDLVRYDFASVPDEPGPVALTRVV</sequence>
<dbReference type="PANTHER" id="PTHR17985">
    <property type="entry name" value="SER/THR-RICH PROTEIN T10 IN DGCR REGION"/>
    <property type="match status" value="1"/>
</dbReference>
<feature type="region of interest" description="Disordered" evidence="1">
    <location>
        <begin position="1"/>
        <end position="20"/>
    </location>
</feature>
<dbReference type="EMBL" id="BONG01000036">
    <property type="protein sequence ID" value="GIF91767.1"/>
    <property type="molecule type" value="Genomic_DNA"/>
</dbReference>
<comment type="caution">
    <text evidence="2">The sequence shown here is derived from an EMBL/GenBank/DDBJ whole genome shotgun (WGS) entry which is preliminary data.</text>
</comment>
<evidence type="ECO:0000313" key="3">
    <source>
        <dbReference type="Proteomes" id="UP000619293"/>
    </source>
</evidence>
<reference evidence="2 3" key="1">
    <citation type="submission" date="2021-01" db="EMBL/GenBank/DDBJ databases">
        <title>Whole genome shotgun sequence of Catellatospora chokoriensis NBRC 107358.</title>
        <authorList>
            <person name="Komaki H."/>
            <person name="Tamura T."/>
        </authorList>
    </citation>
    <scope>NUCLEOTIDE SEQUENCE [LARGE SCALE GENOMIC DNA]</scope>
    <source>
        <strain evidence="2 3">NBRC 107358</strain>
    </source>
</reference>
<protein>
    <recommendedName>
        <fullName evidence="4">Transport and Golgi organization protein 2</fullName>
    </recommendedName>
</protein>
<proteinExistence type="predicted"/>
<evidence type="ECO:0000313" key="2">
    <source>
        <dbReference type="EMBL" id="GIF91767.1"/>
    </source>
</evidence>
<dbReference type="InterPro" id="IPR008551">
    <property type="entry name" value="TANGO2"/>
</dbReference>
<evidence type="ECO:0008006" key="4">
    <source>
        <dbReference type="Google" id="ProtNLM"/>
    </source>
</evidence>